<evidence type="ECO:0000256" key="19">
    <source>
        <dbReference type="RuleBase" id="RU364040"/>
    </source>
</evidence>
<dbReference type="GO" id="GO:0005615">
    <property type="term" value="C:extracellular space"/>
    <property type="evidence" value="ECO:0007669"/>
    <property type="project" value="TreeGrafter"/>
</dbReference>
<keyword evidence="10" id="KW-0735">Signal-anchor</keyword>
<proteinExistence type="inferred from homology"/>
<feature type="transmembrane region" description="Helical" evidence="19">
    <location>
        <begin position="57"/>
        <end position="78"/>
    </location>
</feature>
<dbReference type="Gene3D" id="1.25.50.20">
    <property type="match status" value="1"/>
</dbReference>
<feature type="domain" description="Peptidase M1 membrane alanine aminopeptidase" evidence="20">
    <location>
        <begin position="350"/>
        <end position="572"/>
    </location>
</feature>
<accession>A0AA88KSU9</accession>
<dbReference type="GO" id="GO:0006508">
    <property type="term" value="P:proteolysis"/>
    <property type="evidence" value="ECO:0007669"/>
    <property type="project" value="UniProtKB-KW"/>
</dbReference>
<evidence type="ECO:0000256" key="16">
    <source>
        <dbReference type="PIRSR" id="PIRSR634016-1"/>
    </source>
</evidence>
<feature type="domain" description="Aminopeptidase N-like N-terminal" evidence="22">
    <location>
        <begin position="127"/>
        <end position="315"/>
    </location>
</feature>
<feature type="active site" description="Proton acceptor" evidence="16">
    <location>
        <position position="423"/>
    </location>
</feature>
<evidence type="ECO:0000256" key="7">
    <source>
        <dbReference type="ARBA" id="ARBA00022723"/>
    </source>
</evidence>
<dbReference type="InterPro" id="IPR034016">
    <property type="entry name" value="M1_APN-typ"/>
</dbReference>
<feature type="binding site" evidence="17">
    <location>
        <position position="422"/>
    </location>
    <ligand>
        <name>Zn(2+)</name>
        <dbReference type="ChEBI" id="CHEBI:29105"/>
        <note>catalytic</note>
    </ligand>
</feature>
<feature type="non-terminal residue" evidence="23">
    <location>
        <position position="938"/>
    </location>
</feature>
<dbReference type="InterPro" id="IPR024571">
    <property type="entry name" value="ERAP1-like_C_dom"/>
</dbReference>
<evidence type="ECO:0000313" key="24">
    <source>
        <dbReference type="Proteomes" id="UP001187531"/>
    </source>
</evidence>
<dbReference type="PANTHER" id="PTHR11533">
    <property type="entry name" value="PROTEASE M1 ZINC METALLOPROTEASE"/>
    <property type="match status" value="1"/>
</dbReference>
<name>A0AA88KSU9_ARTSF</name>
<evidence type="ECO:0000256" key="14">
    <source>
        <dbReference type="ARBA" id="ARBA00023157"/>
    </source>
</evidence>
<evidence type="ECO:0000256" key="8">
    <source>
        <dbReference type="ARBA" id="ARBA00022801"/>
    </source>
</evidence>
<dbReference type="Gene3D" id="1.10.390.10">
    <property type="entry name" value="Neutral Protease Domain 2"/>
    <property type="match status" value="1"/>
</dbReference>
<dbReference type="InterPro" id="IPR042097">
    <property type="entry name" value="Aminopeptidase_N-like_N_sf"/>
</dbReference>
<evidence type="ECO:0000256" key="9">
    <source>
        <dbReference type="ARBA" id="ARBA00022833"/>
    </source>
</evidence>
<evidence type="ECO:0000313" key="23">
    <source>
        <dbReference type="EMBL" id="KAK2705298.1"/>
    </source>
</evidence>
<dbReference type="FunFam" id="1.10.390.10:FF:000016">
    <property type="entry name" value="Glutamyl aminopeptidase"/>
    <property type="match status" value="1"/>
</dbReference>
<dbReference type="GO" id="GO:0005886">
    <property type="term" value="C:plasma membrane"/>
    <property type="evidence" value="ECO:0007669"/>
    <property type="project" value="UniProtKB-SubCell"/>
</dbReference>
<evidence type="ECO:0000256" key="11">
    <source>
        <dbReference type="ARBA" id="ARBA00022989"/>
    </source>
</evidence>
<dbReference type="Pfam" id="PF01433">
    <property type="entry name" value="Peptidase_M1"/>
    <property type="match status" value="1"/>
</dbReference>
<feature type="binding site" evidence="17">
    <location>
        <position position="445"/>
    </location>
    <ligand>
        <name>Zn(2+)</name>
        <dbReference type="ChEBI" id="CHEBI:29105"/>
        <note>catalytic</note>
    </ligand>
</feature>
<protein>
    <recommendedName>
        <fullName evidence="19">Aminopeptidase</fullName>
        <ecNumber evidence="19">3.4.11.-</ecNumber>
    </recommendedName>
</protein>
<dbReference type="PRINTS" id="PR00756">
    <property type="entry name" value="ALADIPTASE"/>
</dbReference>
<dbReference type="CDD" id="cd09601">
    <property type="entry name" value="M1_APN-Q_like"/>
    <property type="match status" value="1"/>
</dbReference>
<reference evidence="23" key="1">
    <citation type="submission" date="2023-07" db="EMBL/GenBank/DDBJ databases">
        <title>Chromosome-level genome assembly of Artemia franciscana.</title>
        <authorList>
            <person name="Jo E."/>
        </authorList>
    </citation>
    <scope>NUCLEOTIDE SEQUENCE</scope>
    <source>
        <tissue evidence="23">Whole body</tissue>
    </source>
</reference>
<evidence type="ECO:0000256" key="12">
    <source>
        <dbReference type="ARBA" id="ARBA00023049"/>
    </source>
</evidence>
<dbReference type="GO" id="GO:0008270">
    <property type="term" value="F:zinc ion binding"/>
    <property type="evidence" value="ECO:0007669"/>
    <property type="project" value="UniProtKB-UniRule"/>
</dbReference>
<dbReference type="FunFam" id="1.25.50.20:FF:000001">
    <property type="entry name" value="Aminopeptidase"/>
    <property type="match status" value="1"/>
</dbReference>
<evidence type="ECO:0000256" key="5">
    <source>
        <dbReference type="ARBA" id="ARBA00022670"/>
    </source>
</evidence>
<keyword evidence="6 19" id="KW-0812">Transmembrane</keyword>
<dbReference type="InterPro" id="IPR001930">
    <property type="entry name" value="Peptidase_M1"/>
</dbReference>
<evidence type="ECO:0000256" key="17">
    <source>
        <dbReference type="PIRSR" id="PIRSR634016-3"/>
    </source>
</evidence>
<evidence type="ECO:0000256" key="3">
    <source>
        <dbReference type="ARBA" id="ARBA00010136"/>
    </source>
</evidence>
<dbReference type="PANTHER" id="PTHR11533:SF299">
    <property type="entry name" value="AMINOPEPTIDASE"/>
    <property type="match status" value="1"/>
</dbReference>
<evidence type="ECO:0000256" key="15">
    <source>
        <dbReference type="ARBA" id="ARBA00023180"/>
    </source>
</evidence>
<dbReference type="Proteomes" id="UP001187531">
    <property type="component" value="Unassembled WGS sequence"/>
</dbReference>
<dbReference type="SUPFAM" id="SSF55486">
    <property type="entry name" value="Metalloproteases ('zincins'), catalytic domain"/>
    <property type="match status" value="1"/>
</dbReference>
<dbReference type="AlphaFoldDB" id="A0AA88KSU9"/>
<dbReference type="EC" id="3.4.11.-" evidence="19"/>
<evidence type="ECO:0000259" key="20">
    <source>
        <dbReference type="Pfam" id="PF01433"/>
    </source>
</evidence>
<evidence type="ECO:0000256" key="2">
    <source>
        <dbReference type="ARBA" id="ARBA00004609"/>
    </source>
</evidence>
<comment type="similarity">
    <text evidence="3 19">Belongs to the peptidase M1 family.</text>
</comment>
<dbReference type="InterPro" id="IPR050344">
    <property type="entry name" value="Peptidase_M1_aminopeptidases"/>
</dbReference>
<keyword evidence="8 19" id="KW-0378">Hydrolase</keyword>
<dbReference type="Gene3D" id="2.60.40.1910">
    <property type="match status" value="1"/>
</dbReference>
<dbReference type="GO" id="GO:0005737">
    <property type="term" value="C:cytoplasm"/>
    <property type="evidence" value="ECO:0007669"/>
    <property type="project" value="TreeGrafter"/>
</dbReference>
<organism evidence="23 24">
    <name type="scientific">Artemia franciscana</name>
    <name type="common">Brine shrimp</name>
    <name type="synonym">Artemia sanfranciscana</name>
    <dbReference type="NCBI Taxonomy" id="6661"/>
    <lineage>
        <taxon>Eukaryota</taxon>
        <taxon>Metazoa</taxon>
        <taxon>Ecdysozoa</taxon>
        <taxon>Arthropoda</taxon>
        <taxon>Crustacea</taxon>
        <taxon>Branchiopoda</taxon>
        <taxon>Anostraca</taxon>
        <taxon>Artemiidae</taxon>
        <taxon>Artemia</taxon>
    </lineage>
</organism>
<evidence type="ECO:0000256" key="10">
    <source>
        <dbReference type="ARBA" id="ARBA00022968"/>
    </source>
</evidence>
<keyword evidence="14" id="KW-1015">Disulfide bond</keyword>
<feature type="binding site" evidence="17">
    <location>
        <position position="426"/>
    </location>
    <ligand>
        <name>Zn(2+)</name>
        <dbReference type="ChEBI" id="CHEBI:29105"/>
        <note>catalytic</note>
    </ligand>
</feature>
<dbReference type="InterPro" id="IPR014782">
    <property type="entry name" value="Peptidase_M1_dom"/>
</dbReference>
<evidence type="ECO:0000256" key="18">
    <source>
        <dbReference type="PIRSR" id="PIRSR634016-4"/>
    </source>
</evidence>
<comment type="caution">
    <text evidence="23">The sequence shown here is derived from an EMBL/GenBank/DDBJ whole genome shotgun (WGS) entry which is preliminary data.</text>
</comment>
<evidence type="ECO:0000259" key="21">
    <source>
        <dbReference type="Pfam" id="PF11838"/>
    </source>
</evidence>
<dbReference type="InterPro" id="IPR027268">
    <property type="entry name" value="Peptidase_M4/M1_CTD_sf"/>
</dbReference>
<evidence type="ECO:0000259" key="22">
    <source>
        <dbReference type="Pfam" id="PF17900"/>
    </source>
</evidence>
<dbReference type="SUPFAM" id="SSF63737">
    <property type="entry name" value="Leukotriene A4 hydrolase N-terminal domain"/>
    <property type="match status" value="1"/>
</dbReference>
<dbReference type="InterPro" id="IPR045357">
    <property type="entry name" value="Aminopeptidase_N-like_N"/>
</dbReference>
<keyword evidence="19" id="KW-0031">Aminopeptidase</keyword>
<comment type="subcellular location">
    <subcellularLocation>
        <location evidence="2">Cell membrane</location>
        <topology evidence="2">Lipid-anchor</topology>
        <topology evidence="2">GPI-anchor</topology>
    </subcellularLocation>
    <subcellularLocation>
        <location evidence="1">Membrane</location>
        <topology evidence="1">Single-pass type II membrane protein</topology>
    </subcellularLocation>
</comment>
<feature type="site" description="Transition state stabilizer" evidence="18">
    <location>
        <position position="508"/>
    </location>
</feature>
<dbReference type="GO" id="GO:0043171">
    <property type="term" value="P:peptide catabolic process"/>
    <property type="evidence" value="ECO:0007669"/>
    <property type="project" value="TreeGrafter"/>
</dbReference>
<evidence type="ECO:0000256" key="6">
    <source>
        <dbReference type="ARBA" id="ARBA00022692"/>
    </source>
</evidence>
<sequence length="938" mass="107359">MPSSAVGNNRVYQDQDHENEVDDVAFLTGDREHQQAAANRAATYEKPIIASCTPKQAIIVLIVVIASSFLISIIIAFARPIGCQYPEFIPPPLPKGYRLRKPSANYLTTTGEAYPWKDIRLPKFIRPLKYRIQIRPNLTTRALKGQMGITFYVTEETNFIILHSRNLTINEYLLRDVRGKELTIRRSHECIELQQIYLETRGSLFPYQNYTLGIRFDGNLTESLEGVYMSKYTNSKNRTRFLAVTHFEPTYARAAFPCFDEPHLKAKFKISIIRHRDHFALSNMPLEKTEDVGFFLERGLLQDHFQETVQMSTYLVAFVVCDFSKITNKTSRGVSVSVYAPPDQITQASFALDVATKVMDFYEDFFGVPYPLPKLDLVAVPDFGAGAMENWGLVTYREAAILVDPEQTSTKSQQYVAIVIAHELAHQWFGNLVTMDWWNELWLNEGFASFLEYKAVNSIIGNWRMMDQFILEKTQTALALDELSTSHPVSVSVDDPSEIESIFDAISYNKGASILYMLEGVLGEEIFKQGLTNYLETNKYLNTVSDNFWECLSIAARNSSNDVHVKTIMDTWTQQMGFPLIYISRDEKIVHVKQEMFPSIFRNSNDPERPNSTWKVPVSFVTSIDPTREFHLWLNGSSVDFEVPDSVVWFKMNSKQSGFYRVMYEESLWAQLTDILLKNHTSLSAADRASLLDDAFTLNRVGILNVSTPLLMLKYLEKERDHVPWATALRHLNYLQQILSLRKAKENLVCFIQKLITPVYNELGWKLRTKHVEKLLQEEILSAAVKIGMVPAISQATKLFQQWRGAKTPISPDLREIVYSTGIRYGDKSDWDTTWKKLQESKISSEKRLLLKALGSAMDPWLIQRYLEFTLDQNKIRSQDIRTVVDSVAQNSPGNLLTWRFVKLNWNKLLNVEGGIHSIGPIVNAATSRMATNLELSE</sequence>
<dbReference type="GO" id="GO:0042277">
    <property type="term" value="F:peptide binding"/>
    <property type="evidence" value="ECO:0007669"/>
    <property type="project" value="TreeGrafter"/>
</dbReference>
<keyword evidence="13 19" id="KW-0472">Membrane</keyword>
<keyword evidence="11 19" id="KW-1133">Transmembrane helix</keyword>
<feature type="domain" description="ERAP1-like C-terminal" evidence="21">
    <location>
        <begin position="649"/>
        <end position="937"/>
    </location>
</feature>
<dbReference type="GO" id="GO:0070006">
    <property type="term" value="F:metalloaminopeptidase activity"/>
    <property type="evidence" value="ECO:0007669"/>
    <property type="project" value="TreeGrafter"/>
</dbReference>
<dbReference type="Gene3D" id="2.60.40.1730">
    <property type="entry name" value="tricorn interacting facor f3 domain"/>
    <property type="match status" value="1"/>
</dbReference>
<keyword evidence="12 19" id="KW-0482">Metalloprotease</keyword>
<dbReference type="Pfam" id="PF17900">
    <property type="entry name" value="Peptidase_M1_N"/>
    <property type="match status" value="1"/>
</dbReference>
<dbReference type="Pfam" id="PF11838">
    <property type="entry name" value="ERAP1_C"/>
    <property type="match status" value="1"/>
</dbReference>
<evidence type="ECO:0000256" key="1">
    <source>
        <dbReference type="ARBA" id="ARBA00004606"/>
    </source>
</evidence>
<keyword evidence="15" id="KW-0325">Glycoprotein</keyword>
<dbReference type="EMBL" id="JAVRJZ010000021">
    <property type="protein sequence ID" value="KAK2705298.1"/>
    <property type="molecule type" value="Genomic_DNA"/>
</dbReference>
<keyword evidence="24" id="KW-1185">Reference proteome</keyword>
<evidence type="ECO:0000256" key="4">
    <source>
        <dbReference type="ARBA" id="ARBA00022475"/>
    </source>
</evidence>
<dbReference type="FunFam" id="2.60.40.1730:FF:000001">
    <property type="entry name" value="Leucyl-cystinyl aminopeptidase"/>
    <property type="match status" value="1"/>
</dbReference>
<comment type="cofactor">
    <cofactor evidence="17 19">
        <name>Zn(2+)</name>
        <dbReference type="ChEBI" id="CHEBI:29105"/>
    </cofactor>
    <text evidence="17 19">Binds 1 zinc ion per subunit.</text>
</comment>
<evidence type="ECO:0000256" key="13">
    <source>
        <dbReference type="ARBA" id="ARBA00023136"/>
    </source>
</evidence>
<gene>
    <name evidence="23" type="ORF">QYM36_017366</name>
</gene>
<keyword evidence="9 17" id="KW-0862">Zinc</keyword>
<keyword evidence="5 19" id="KW-0645">Protease</keyword>
<keyword evidence="4" id="KW-1003">Cell membrane</keyword>
<keyword evidence="7 17" id="KW-0479">Metal-binding</keyword>